<dbReference type="EMBL" id="CM023480">
    <property type="protein sequence ID" value="KAH7970900.1"/>
    <property type="molecule type" value="Genomic_DNA"/>
</dbReference>
<sequence length="149" mass="15463">MVAVPGLTYANAVLCLSGEAPERDRQAGTGSVQAHTSGGDTGEDEMVLLHHERGGGKGDIRESATEASEGECRTTGDGSHYCRRQVDEMDEKNGCTASTFWVTDDLSGGGGAEAEGPNGQGNTASGATERDSCVAESCRRKVVPRVVSE</sequence>
<comment type="caution">
    <text evidence="1">The sequence shown here is derived from an EMBL/GenBank/DDBJ whole genome shotgun (WGS) entry which is preliminary data.</text>
</comment>
<name>A0ACB8DJQ9_DERSI</name>
<organism evidence="1 2">
    <name type="scientific">Dermacentor silvarum</name>
    <name type="common">Tick</name>
    <dbReference type="NCBI Taxonomy" id="543639"/>
    <lineage>
        <taxon>Eukaryota</taxon>
        <taxon>Metazoa</taxon>
        <taxon>Ecdysozoa</taxon>
        <taxon>Arthropoda</taxon>
        <taxon>Chelicerata</taxon>
        <taxon>Arachnida</taxon>
        <taxon>Acari</taxon>
        <taxon>Parasitiformes</taxon>
        <taxon>Ixodida</taxon>
        <taxon>Ixodoidea</taxon>
        <taxon>Ixodidae</taxon>
        <taxon>Rhipicephalinae</taxon>
        <taxon>Dermacentor</taxon>
    </lineage>
</organism>
<dbReference type="Proteomes" id="UP000821865">
    <property type="component" value="Chromosome 11"/>
</dbReference>
<reference evidence="1" key="1">
    <citation type="submission" date="2020-05" db="EMBL/GenBank/DDBJ databases">
        <title>Large-scale comparative analyses of tick genomes elucidate their genetic diversity and vector capacities.</title>
        <authorList>
            <person name="Jia N."/>
            <person name="Wang J."/>
            <person name="Shi W."/>
            <person name="Du L."/>
            <person name="Sun Y."/>
            <person name="Zhan W."/>
            <person name="Jiang J."/>
            <person name="Wang Q."/>
            <person name="Zhang B."/>
            <person name="Ji P."/>
            <person name="Sakyi L.B."/>
            <person name="Cui X."/>
            <person name="Yuan T."/>
            <person name="Jiang B."/>
            <person name="Yang W."/>
            <person name="Lam T.T.-Y."/>
            <person name="Chang Q."/>
            <person name="Ding S."/>
            <person name="Wang X."/>
            <person name="Zhu J."/>
            <person name="Ruan X."/>
            <person name="Zhao L."/>
            <person name="Wei J."/>
            <person name="Que T."/>
            <person name="Du C."/>
            <person name="Cheng J."/>
            <person name="Dai P."/>
            <person name="Han X."/>
            <person name="Huang E."/>
            <person name="Gao Y."/>
            <person name="Liu J."/>
            <person name="Shao H."/>
            <person name="Ye R."/>
            <person name="Li L."/>
            <person name="Wei W."/>
            <person name="Wang X."/>
            <person name="Wang C."/>
            <person name="Yang T."/>
            <person name="Huo Q."/>
            <person name="Li W."/>
            <person name="Guo W."/>
            <person name="Chen H."/>
            <person name="Zhou L."/>
            <person name="Ni X."/>
            <person name="Tian J."/>
            <person name="Zhou Y."/>
            <person name="Sheng Y."/>
            <person name="Liu T."/>
            <person name="Pan Y."/>
            <person name="Xia L."/>
            <person name="Li J."/>
            <person name="Zhao F."/>
            <person name="Cao W."/>
        </authorList>
    </citation>
    <scope>NUCLEOTIDE SEQUENCE</scope>
    <source>
        <strain evidence="1">Dsil-2018</strain>
    </source>
</reference>
<evidence type="ECO:0000313" key="2">
    <source>
        <dbReference type="Proteomes" id="UP000821865"/>
    </source>
</evidence>
<accession>A0ACB8DJQ9</accession>
<gene>
    <name evidence="1" type="ORF">HPB49_016629</name>
</gene>
<protein>
    <submittedName>
        <fullName evidence="1">Uncharacterized protein</fullName>
    </submittedName>
</protein>
<evidence type="ECO:0000313" key="1">
    <source>
        <dbReference type="EMBL" id="KAH7970900.1"/>
    </source>
</evidence>
<keyword evidence="2" id="KW-1185">Reference proteome</keyword>
<proteinExistence type="predicted"/>